<feature type="compositionally biased region" description="Low complexity" evidence="1">
    <location>
        <begin position="134"/>
        <end position="148"/>
    </location>
</feature>
<dbReference type="Proteomes" id="UP001165090">
    <property type="component" value="Unassembled WGS sequence"/>
</dbReference>
<feature type="compositionally biased region" description="Basic and acidic residues" evidence="1">
    <location>
        <begin position="456"/>
        <end position="488"/>
    </location>
</feature>
<feature type="compositionally biased region" description="Pro residues" evidence="1">
    <location>
        <begin position="277"/>
        <end position="289"/>
    </location>
</feature>
<feature type="non-terminal residue" evidence="3">
    <location>
        <position position="511"/>
    </location>
</feature>
<accession>A0ABQ5S167</accession>
<feature type="region of interest" description="Disordered" evidence="1">
    <location>
        <begin position="451"/>
        <end position="511"/>
    </location>
</feature>
<reference evidence="3 4" key="1">
    <citation type="journal article" date="2023" name="IScience">
        <title>Expanded male sex-determining region conserved during the evolution of homothallism in the green alga Volvox.</title>
        <authorList>
            <person name="Yamamoto K."/>
            <person name="Matsuzaki R."/>
            <person name="Mahakham W."/>
            <person name="Heman W."/>
            <person name="Sekimoto H."/>
            <person name="Kawachi M."/>
            <person name="Minakuchi Y."/>
            <person name="Toyoda A."/>
            <person name="Nozaki H."/>
        </authorList>
    </citation>
    <scope>NUCLEOTIDE SEQUENCE [LARGE SCALE GENOMIC DNA]</scope>
    <source>
        <strain evidence="3 4">NIES-4468</strain>
    </source>
</reference>
<feature type="compositionally biased region" description="Basic residues" evidence="1">
    <location>
        <begin position="149"/>
        <end position="162"/>
    </location>
</feature>
<feature type="compositionally biased region" description="Gly residues" evidence="1">
    <location>
        <begin position="342"/>
        <end position="376"/>
    </location>
</feature>
<comment type="caution">
    <text evidence="3">The sequence shown here is derived from an EMBL/GenBank/DDBJ whole genome shotgun (WGS) entry which is preliminary data.</text>
</comment>
<feature type="compositionally biased region" description="Polar residues" evidence="1">
    <location>
        <begin position="226"/>
        <end position="235"/>
    </location>
</feature>
<feature type="compositionally biased region" description="Pro residues" evidence="1">
    <location>
        <begin position="300"/>
        <end position="313"/>
    </location>
</feature>
<feature type="compositionally biased region" description="Low complexity" evidence="1">
    <location>
        <begin position="243"/>
        <end position="266"/>
    </location>
</feature>
<protein>
    <recommendedName>
        <fullName evidence="2">FMR1-interacting protein 1 conserved domain-containing protein</fullName>
    </recommendedName>
</protein>
<keyword evidence="4" id="KW-1185">Reference proteome</keyword>
<sequence>MYGRPTGYGARPPPPVNHGHQPQVSSPGTGYGAPWPEPQQTAYGTSGYGAPKPQQTGYSTGYGATQHMSQPQAPYGTGYGAAVQTPGHPPHATAPPASFAPSYVSQGPMPPYQQHPQQDPSGFQGAPPSHPPSHHISYPHQQYGQHQQHQQHHARGRGRGRGATRSGSPGSRSGSGYRAGAIMTPSDGPPQGAGTASHYQPPYSHATPYVPKEGPPPAGTAAPPLYSQSPQLSQYDSHHRQESPSYHHQQQQQHHHPSMQQPHPAQVPSYGNHNGHPAPPYGHQPPPYPAQQQHQYPAANQPPPPPHQIPSPPADRTGGGGPRVMSPHGFPTPSSAAAAAIGGSGGRFCGDSGGGRGRYGIRGGGGGRDGCGFGSGRGRKRSAEEMMAARPVGQQQPQEQQPMSKKGQMRMALSQPIEIGPVVVRQPATEEERQEVARWIADRKRFYPTSANVARKQSEAAAREESGGLDPQRDEHRKKLREVLERQRVMGLDRMAGTSDMHLGHLGDGGG</sequence>
<feature type="domain" description="FMR1-interacting protein 1 conserved" evidence="2">
    <location>
        <begin position="432"/>
        <end position="465"/>
    </location>
</feature>
<dbReference type="InterPro" id="IPR019496">
    <property type="entry name" value="NUFIP1_cons_dom"/>
</dbReference>
<feature type="compositionally biased region" description="Low complexity" evidence="1">
    <location>
        <begin position="163"/>
        <end position="181"/>
    </location>
</feature>
<feature type="compositionally biased region" description="Low complexity" evidence="1">
    <location>
        <begin position="290"/>
        <end position="299"/>
    </location>
</feature>
<feature type="compositionally biased region" description="Polar residues" evidence="1">
    <location>
        <begin position="53"/>
        <end position="72"/>
    </location>
</feature>
<evidence type="ECO:0000256" key="1">
    <source>
        <dbReference type="SAM" id="MobiDB-lite"/>
    </source>
</evidence>
<dbReference type="Pfam" id="PF10453">
    <property type="entry name" value="NUFIP1"/>
    <property type="match status" value="1"/>
</dbReference>
<evidence type="ECO:0000313" key="3">
    <source>
        <dbReference type="EMBL" id="GLI63479.1"/>
    </source>
</evidence>
<organism evidence="3 4">
    <name type="scientific">Volvox africanus</name>
    <dbReference type="NCBI Taxonomy" id="51714"/>
    <lineage>
        <taxon>Eukaryota</taxon>
        <taxon>Viridiplantae</taxon>
        <taxon>Chlorophyta</taxon>
        <taxon>core chlorophytes</taxon>
        <taxon>Chlorophyceae</taxon>
        <taxon>CS clade</taxon>
        <taxon>Chlamydomonadales</taxon>
        <taxon>Volvocaceae</taxon>
        <taxon>Volvox</taxon>
    </lineage>
</organism>
<name>A0ABQ5S167_9CHLO</name>
<dbReference type="EMBL" id="BSDZ01000015">
    <property type="protein sequence ID" value="GLI63479.1"/>
    <property type="molecule type" value="Genomic_DNA"/>
</dbReference>
<evidence type="ECO:0000259" key="2">
    <source>
        <dbReference type="Pfam" id="PF10453"/>
    </source>
</evidence>
<evidence type="ECO:0000313" key="4">
    <source>
        <dbReference type="Proteomes" id="UP001165090"/>
    </source>
</evidence>
<feature type="region of interest" description="Disordered" evidence="1">
    <location>
        <begin position="1"/>
        <end position="411"/>
    </location>
</feature>
<gene>
    <name evidence="3" type="ORF">VaNZ11_006455</name>
</gene>
<proteinExistence type="predicted"/>